<keyword evidence="2" id="KW-1185">Reference proteome</keyword>
<organism evidence="1 2">
    <name type="scientific">Ganoderma sinense ZZ0214-1</name>
    <dbReference type="NCBI Taxonomy" id="1077348"/>
    <lineage>
        <taxon>Eukaryota</taxon>
        <taxon>Fungi</taxon>
        <taxon>Dikarya</taxon>
        <taxon>Basidiomycota</taxon>
        <taxon>Agaricomycotina</taxon>
        <taxon>Agaricomycetes</taxon>
        <taxon>Polyporales</taxon>
        <taxon>Polyporaceae</taxon>
        <taxon>Ganoderma</taxon>
    </lineage>
</organism>
<comment type="caution">
    <text evidence="1">The sequence shown here is derived from an EMBL/GenBank/DDBJ whole genome shotgun (WGS) entry which is preliminary data.</text>
</comment>
<evidence type="ECO:0000313" key="2">
    <source>
        <dbReference type="Proteomes" id="UP000230002"/>
    </source>
</evidence>
<accession>A0A2G8RYB7</accession>
<dbReference type="AlphaFoldDB" id="A0A2G8RYB7"/>
<dbReference type="STRING" id="1077348.A0A2G8RYB7"/>
<evidence type="ECO:0000313" key="1">
    <source>
        <dbReference type="EMBL" id="PIL26510.1"/>
    </source>
</evidence>
<dbReference type="Proteomes" id="UP000230002">
    <property type="component" value="Unassembled WGS sequence"/>
</dbReference>
<reference evidence="1 2" key="1">
    <citation type="journal article" date="2015" name="Sci. Rep.">
        <title>Chromosome-level genome map provides insights into diverse defense mechanisms in the medicinal fungus Ganoderma sinense.</title>
        <authorList>
            <person name="Zhu Y."/>
            <person name="Xu J."/>
            <person name="Sun C."/>
            <person name="Zhou S."/>
            <person name="Xu H."/>
            <person name="Nelson D.R."/>
            <person name="Qian J."/>
            <person name="Song J."/>
            <person name="Luo H."/>
            <person name="Xiang L."/>
            <person name="Li Y."/>
            <person name="Xu Z."/>
            <person name="Ji A."/>
            <person name="Wang L."/>
            <person name="Lu S."/>
            <person name="Hayward A."/>
            <person name="Sun W."/>
            <person name="Li X."/>
            <person name="Schwartz D.C."/>
            <person name="Wang Y."/>
            <person name="Chen S."/>
        </authorList>
    </citation>
    <scope>NUCLEOTIDE SEQUENCE [LARGE SCALE GENOMIC DNA]</scope>
    <source>
        <strain evidence="1 2">ZZ0214-1</strain>
    </source>
</reference>
<name>A0A2G8RYB7_9APHY</name>
<sequence>MPCIETLHIKYIRSEELEPLHSRHRVHAPRLTLLSVTGNRSSLTQLVTALDAPNLATASVRAISDDPRTHQFVDFVSWIETLATLGSPSTLEDLEIALYEPREPPVVEHLADLLAPLLVLPNVTRFSLSCSTVLLVGANDDFPAAARAWPKLRVFQLWRAYWAPRVDPDDESSELTPIPTPQVLACFRDQCPALEELMLPYLDFDADVPVPVPARRVPRDGSCHGLARLALGAKDVLREDDEDDDWEPDERDDRKATECARYILDLFPNLDVDSSHARCASMLATMRWREAFERIRPLSQQRD</sequence>
<protein>
    <submittedName>
        <fullName evidence="1">Uncharacterized protein</fullName>
    </submittedName>
</protein>
<dbReference type="EMBL" id="AYKW01000045">
    <property type="protein sequence ID" value="PIL26510.1"/>
    <property type="molecule type" value="Genomic_DNA"/>
</dbReference>
<proteinExistence type="predicted"/>
<gene>
    <name evidence="1" type="ORF">GSI_12268</name>
</gene>